<dbReference type="EMBL" id="CACSIP010000040">
    <property type="protein sequence ID" value="CAA0130852.1"/>
    <property type="molecule type" value="Genomic_DNA"/>
</dbReference>
<reference evidence="7 8" key="1">
    <citation type="submission" date="2019-11" db="EMBL/GenBank/DDBJ databases">
        <authorList>
            <person name="Holert J."/>
        </authorList>
    </citation>
    <scope>NUCLEOTIDE SEQUENCE [LARGE SCALE GENOMIC DNA]</scope>
    <source>
        <strain evidence="7">BC8_1</strain>
    </source>
</reference>
<sequence length="97" mass="10655">MTTTTPHATASTRAITVAWLALSAITVVSWWLAPGHSGAHASASVPITVAAILLGFIKGRLIIRYFMEVRGAPGWLRHSTDLWLTVLWTTILVIYLW</sequence>
<keyword evidence="4 6" id="KW-1133">Transmembrane helix</keyword>
<keyword evidence="8" id="KW-1185">Reference proteome</keyword>
<evidence type="ECO:0000256" key="2">
    <source>
        <dbReference type="ARBA" id="ARBA00022475"/>
    </source>
</evidence>
<evidence type="ECO:0000256" key="1">
    <source>
        <dbReference type="ARBA" id="ARBA00004651"/>
    </source>
</evidence>
<protein>
    <recommendedName>
        <fullName evidence="9">Prokaryotic cytochrome C oxidase subunit IV family protein</fullName>
    </recommendedName>
</protein>
<organism evidence="7 8">
    <name type="scientific">Mycolicibacterium vanbaalenii</name>
    <name type="common">Mycobacterium vanbaalenii</name>
    <dbReference type="NCBI Taxonomy" id="110539"/>
    <lineage>
        <taxon>Bacteria</taxon>
        <taxon>Bacillati</taxon>
        <taxon>Actinomycetota</taxon>
        <taxon>Actinomycetes</taxon>
        <taxon>Mycobacteriales</taxon>
        <taxon>Mycobacteriaceae</taxon>
        <taxon>Mycolicibacterium</taxon>
    </lineage>
</organism>
<evidence type="ECO:0008006" key="9">
    <source>
        <dbReference type="Google" id="ProtNLM"/>
    </source>
</evidence>
<evidence type="ECO:0000256" key="5">
    <source>
        <dbReference type="ARBA" id="ARBA00023136"/>
    </source>
</evidence>
<dbReference type="OrthoDB" id="8595054at2"/>
<feature type="transmembrane region" description="Helical" evidence="6">
    <location>
        <begin position="12"/>
        <end position="33"/>
    </location>
</feature>
<evidence type="ECO:0000313" key="8">
    <source>
        <dbReference type="Proteomes" id="UP000430146"/>
    </source>
</evidence>
<evidence type="ECO:0000256" key="6">
    <source>
        <dbReference type="SAM" id="Phobius"/>
    </source>
</evidence>
<dbReference type="Pfam" id="PF03626">
    <property type="entry name" value="COX4_pro"/>
    <property type="match status" value="1"/>
</dbReference>
<dbReference type="AlphaFoldDB" id="A0A5S9R890"/>
<keyword evidence="2" id="KW-1003">Cell membrane</keyword>
<gene>
    <name evidence="7" type="ORF">AELLOGFF_05815</name>
</gene>
<keyword evidence="5 6" id="KW-0472">Membrane</keyword>
<dbReference type="GO" id="GO:0005886">
    <property type="term" value="C:plasma membrane"/>
    <property type="evidence" value="ECO:0007669"/>
    <property type="project" value="UniProtKB-SubCell"/>
</dbReference>
<proteinExistence type="predicted"/>
<dbReference type="InterPro" id="IPR005171">
    <property type="entry name" value="Cyt_c_oxidase_su4_prok"/>
</dbReference>
<feature type="transmembrane region" description="Helical" evidence="6">
    <location>
        <begin position="78"/>
        <end position="96"/>
    </location>
</feature>
<accession>A0A5S9R890</accession>
<dbReference type="Proteomes" id="UP000430146">
    <property type="component" value="Unassembled WGS sequence"/>
</dbReference>
<feature type="transmembrane region" description="Helical" evidence="6">
    <location>
        <begin position="39"/>
        <end position="57"/>
    </location>
</feature>
<evidence type="ECO:0000313" key="7">
    <source>
        <dbReference type="EMBL" id="CAA0130852.1"/>
    </source>
</evidence>
<keyword evidence="3 6" id="KW-0812">Transmembrane</keyword>
<comment type="subcellular location">
    <subcellularLocation>
        <location evidence="1">Cell membrane</location>
        <topology evidence="1">Multi-pass membrane protein</topology>
    </subcellularLocation>
</comment>
<evidence type="ECO:0000256" key="3">
    <source>
        <dbReference type="ARBA" id="ARBA00022692"/>
    </source>
</evidence>
<dbReference type="RefSeq" id="WP_159233759.1">
    <property type="nucleotide sequence ID" value="NZ_CACSIP010000040.1"/>
</dbReference>
<name>A0A5S9R890_MYCVN</name>
<evidence type="ECO:0000256" key="4">
    <source>
        <dbReference type="ARBA" id="ARBA00022989"/>
    </source>
</evidence>